<dbReference type="PROSITE" id="PS50943">
    <property type="entry name" value="HTH_CROC1"/>
    <property type="match status" value="1"/>
</dbReference>
<proteinExistence type="predicted"/>
<reference evidence="2" key="1">
    <citation type="submission" date="2022-10" db="EMBL/GenBank/DDBJ databases">
        <title>The complete genomes of actinobacterial strains from the NBC collection.</title>
        <authorList>
            <person name="Joergensen T.S."/>
            <person name="Alvarez Arevalo M."/>
            <person name="Sterndorff E.B."/>
            <person name="Faurdal D."/>
            <person name="Vuksanovic O."/>
            <person name="Mourched A.-S."/>
            <person name="Charusanti P."/>
            <person name="Shaw S."/>
            <person name="Blin K."/>
            <person name="Weber T."/>
        </authorList>
    </citation>
    <scope>NUCLEOTIDE SEQUENCE</scope>
    <source>
        <strain evidence="2">NBC_00254</strain>
    </source>
</reference>
<keyword evidence="3" id="KW-1185">Reference proteome</keyword>
<feature type="domain" description="HTH cro/C1-type" evidence="1">
    <location>
        <begin position="19"/>
        <end position="74"/>
    </location>
</feature>
<dbReference type="SMART" id="SM00530">
    <property type="entry name" value="HTH_XRE"/>
    <property type="match status" value="1"/>
</dbReference>
<dbReference type="EMBL" id="CP108085">
    <property type="protein sequence ID" value="WUP77391.1"/>
    <property type="molecule type" value="Genomic_DNA"/>
</dbReference>
<dbReference type="Gene3D" id="1.10.260.40">
    <property type="entry name" value="lambda repressor-like DNA-binding domains"/>
    <property type="match status" value="1"/>
</dbReference>
<organism evidence="2 3">
    <name type="scientific">Microbispora hainanensis</name>
    <dbReference type="NCBI Taxonomy" id="568844"/>
    <lineage>
        <taxon>Bacteria</taxon>
        <taxon>Bacillati</taxon>
        <taxon>Actinomycetota</taxon>
        <taxon>Actinomycetes</taxon>
        <taxon>Streptosporangiales</taxon>
        <taxon>Streptosporangiaceae</taxon>
        <taxon>Microbispora</taxon>
    </lineage>
</organism>
<evidence type="ECO:0000313" key="2">
    <source>
        <dbReference type="EMBL" id="WUP77391.1"/>
    </source>
</evidence>
<evidence type="ECO:0000259" key="1">
    <source>
        <dbReference type="PROSITE" id="PS50943"/>
    </source>
</evidence>
<dbReference type="Proteomes" id="UP001432011">
    <property type="component" value="Chromosome"/>
</dbReference>
<protein>
    <submittedName>
        <fullName evidence="2">Helix-turn-helix domain-containing protein</fullName>
    </submittedName>
</protein>
<gene>
    <name evidence="2" type="ORF">OG913_10375</name>
</gene>
<dbReference type="RefSeq" id="WP_142648342.1">
    <property type="nucleotide sequence ID" value="NZ_CP108085.1"/>
</dbReference>
<evidence type="ECO:0000313" key="3">
    <source>
        <dbReference type="Proteomes" id="UP001432011"/>
    </source>
</evidence>
<dbReference type="InterPro" id="IPR010982">
    <property type="entry name" value="Lambda_DNA-bd_dom_sf"/>
</dbReference>
<name>A0ABZ1SWH2_9ACTN</name>
<dbReference type="SUPFAM" id="SSF47413">
    <property type="entry name" value="lambda repressor-like DNA-binding domains"/>
    <property type="match status" value="1"/>
</dbReference>
<dbReference type="Pfam" id="PF13560">
    <property type="entry name" value="HTH_31"/>
    <property type="match status" value="1"/>
</dbReference>
<accession>A0ABZ1SWH2</accession>
<dbReference type="InterPro" id="IPR001387">
    <property type="entry name" value="Cro/C1-type_HTH"/>
</dbReference>
<dbReference type="CDD" id="cd00093">
    <property type="entry name" value="HTH_XRE"/>
    <property type="match status" value="1"/>
</dbReference>
<sequence>MKRTTPIREKEPRSLGALIRAWRERALLTQEQLADRAGVNVRTIGRIEGDAVGRPRSASLRRLAEALGLDGRERALLAAAACREPVRQDSEAASVRVGSACRCRSHRWRSRLDAWH</sequence>